<dbReference type="EMBL" id="JAJSOF020000033">
    <property type="protein sequence ID" value="KAJ4429825.1"/>
    <property type="molecule type" value="Genomic_DNA"/>
</dbReference>
<comment type="caution">
    <text evidence="2">The sequence shown here is derived from an EMBL/GenBank/DDBJ whole genome shotgun (WGS) entry which is preliminary data.</text>
</comment>
<protein>
    <submittedName>
        <fullName evidence="2">Uncharacterized protein</fullName>
    </submittedName>
</protein>
<feature type="region of interest" description="Disordered" evidence="1">
    <location>
        <begin position="193"/>
        <end position="213"/>
    </location>
</feature>
<evidence type="ECO:0000313" key="2">
    <source>
        <dbReference type="EMBL" id="KAJ4429825.1"/>
    </source>
</evidence>
<organism evidence="2 3">
    <name type="scientific">Periplaneta americana</name>
    <name type="common">American cockroach</name>
    <name type="synonym">Blatta americana</name>
    <dbReference type="NCBI Taxonomy" id="6978"/>
    <lineage>
        <taxon>Eukaryota</taxon>
        <taxon>Metazoa</taxon>
        <taxon>Ecdysozoa</taxon>
        <taxon>Arthropoda</taxon>
        <taxon>Hexapoda</taxon>
        <taxon>Insecta</taxon>
        <taxon>Pterygota</taxon>
        <taxon>Neoptera</taxon>
        <taxon>Polyneoptera</taxon>
        <taxon>Dictyoptera</taxon>
        <taxon>Blattodea</taxon>
        <taxon>Blattoidea</taxon>
        <taxon>Blattidae</taxon>
        <taxon>Blattinae</taxon>
        <taxon>Periplaneta</taxon>
    </lineage>
</organism>
<feature type="compositionally biased region" description="Basic and acidic residues" evidence="1">
    <location>
        <begin position="201"/>
        <end position="213"/>
    </location>
</feature>
<gene>
    <name evidence="2" type="ORF">ANN_22029</name>
</gene>
<evidence type="ECO:0000256" key="1">
    <source>
        <dbReference type="SAM" id="MobiDB-lite"/>
    </source>
</evidence>
<accession>A0ABQ8S7W0</accession>
<name>A0ABQ8S7W0_PERAM</name>
<keyword evidence="3" id="KW-1185">Reference proteome</keyword>
<evidence type="ECO:0000313" key="3">
    <source>
        <dbReference type="Proteomes" id="UP001148838"/>
    </source>
</evidence>
<reference evidence="2 3" key="1">
    <citation type="journal article" date="2022" name="Allergy">
        <title>Genome assembly and annotation of Periplaneta americana reveal a comprehensive cockroach allergen profile.</title>
        <authorList>
            <person name="Wang L."/>
            <person name="Xiong Q."/>
            <person name="Saelim N."/>
            <person name="Wang L."/>
            <person name="Nong W."/>
            <person name="Wan A.T."/>
            <person name="Shi M."/>
            <person name="Liu X."/>
            <person name="Cao Q."/>
            <person name="Hui J.H.L."/>
            <person name="Sookrung N."/>
            <person name="Leung T.F."/>
            <person name="Tungtrongchitr A."/>
            <person name="Tsui S.K.W."/>
        </authorList>
    </citation>
    <scope>NUCLEOTIDE SEQUENCE [LARGE SCALE GENOMIC DNA]</scope>
    <source>
        <strain evidence="2">PWHHKU_190912</strain>
    </source>
</reference>
<dbReference type="Proteomes" id="UP001148838">
    <property type="component" value="Unassembled WGS sequence"/>
</dbReference>
<sequence length="368" mass="42538">MSPQSSAESYPAFALNGLRENPEKTSIRLFCMVVKLTLTLREEQRLMVFENKVLRKIFGAKRDEVTGEWGKLHNAELHRLFSLPDIISNIKSRRLRWAEHVARIGESRNAYRVLGGDRREKDHWGGRDFYINKEREKGKEVNKNALEEKEVKKRWKCFPFHNSNTNTPLHAIVIQTRKEAVIKPERIERLLSSLNQTTETSENRKCQSSENRSEPILATREAGEVLKSAQLNYFSYYHTMTWYQHDVVPSPTAIQDLPKNTDSHSLKATLTLSSSLPPHVTFSPTPTLANQNAKPHCQAEVEVQSISKRLKLLPLYELKRSRKTLLSYETVLVSSRYRLLSLQNCLQLPLSARRLNLVELYLVIPYSE</sequence>
<proteinExistence type="predicted"/>